<dbReference type="Pfam" id="PF01406">
    <property type="entry name" value="tRNA-synt_1e"/>
    <property type="match status" value="1"/>
</dbReference>
<comment type="function">
    <text evidence="2">Catalyzes the ATP-dependent condensation of GlcN-Ins and L-cysteine to form L-Cys-GlcN-Ins.</text>
</comment>
<evidence type="ECO:0000256" key="4">
    <source>
        <dbReference type="ARBA" id="ARBA00011245"/>
    </source>
</evidence>
<dbReference type="GO" id="GO:0010125">
    <property type="term" value="P:mycothiol biosynthetic process"/>
    <property type="evidence" value="ECO:0007669"/>
    <property type="project" value="InterPro"/>
</dbReference>
<dbReference type="GO" id="GO:0005829">
    <property type="term" value="C:cytosol"/>
    <property type="evidence" value="ECO:0007669"/>
    <property type="project" value="TreeGrafter"/>
</dbReference>
<evidence type="ECO:0000256" key="8">
    <source>
        <dbReference type="ARBA" id="ARBA00022723"/>
    </source>
</evidence>
<keyword evidence="16" id="KW-0030">Aminoacyl-tRNA synthetase</keyword>
<evidence type="ECO:0000256" key="11">
    <source>
        <dbReference type="ARBA" id="ARBA00022840"/>
    </source>
</evidence>
<dbReference type="RefSeq" id="WP_092564589.1">
    <property type="nucleotide sequence ID" value="NZ_FNQV01000008.1"/>
</dbReference>
<dbReference type="EMBL" id="FNQV01000008">
    <property type="protein sequence ID" value="SEA40825.1"/>
    <property type="molecule type" value="Genomic_DNA"/>
</dbReference>
<feature type="region of interest" description="Disordered" evidence="14">
    <location>
        <begin position="1"/>
        <end position="25"/>
    </location>
</feature>
<dbReference type="NCBIfam" id="TIGR03447">
    <property type="entry name" value="mycothiol_MshC"/>
    <property type="match status" value="1"/>
</dbReference>
<proteinExistence type="inferred from homology"/>
<keyword evidence="8" id="KW-0479">Metal-binding</keyword>
<evidence type="ECO:0000256" key="10">
    <source>
        <dbReference type="ARBA" id="ARBA00022833"/>
    </source>
</evidence>
<dbReference type="GO" id="GO:0006423">
    <property type="term" value="P:cysteinyl-tRNA aminoacylation"/>
    <property type="evidence" value="ECO:0007669"/>
    <property type="project" value="TreeGrafter"/>
</dbReference>
<keyword evidence="10" id="KW-0862">Zinc</keyword>
<dbReference type="GO" id="GO:0004817">
    <property type="term" value="F:cysteine-tRNA ligase activity"/>
    <property type="evidence" value="ECO:0007669"/>
    <property type="project" value="TreeGrafter"/>
</dbReference>
<evidence type="ECO:0000313" key="16">
    <source>
        <dbReference type="EMBL" id="SEA40825.1"/>
    </source>
</evidence>
<evidence type="ECO:0000313" key="17">
    <source>
        <dbReference type="Proteomes" id="UP000199288"/>
    </source>
</evidence>
<dbReference type="InterPro" id="IPR024909">
    <property type="entry name" value="Cys-tRNA/MSH_ligase"/>
</dbReference>
<dbReference type="PRINTS" id="PR00983">
    <property type="entry name" value="TRNASYNTHCYS"/>
</dbReference>
<protein>
    <recommendedName>
        <fullName evidence="6">L-cysteine:1D-myo-inositol 2-amino-2-deoxy-alpha-D-glucopyranoside ligase</fullName>
        <ecNumber evidence="5">6.3.1.13</ecNumber>
    </recommendedName>
    <alternativeName>
        <fullName evidence="12">Mycothiol ligase</fullName>
    </alternativeName>
</protein>
<comment type="cofactor">
    <cofactor evidence="1">
        <name>Zn(2+)</name>
        <dbReference type="ChEBI" id="CHEBI:29105"/>
    </cofactor>
</comment>
<evidence type="ECO:0000256" key="9">
    <source>
        <dbReference type="ARBA" id="ARBA00022741"/>
    </source>
</evidence>
<dbReference type="InterPro" id="IPR017812">
    <property type="entry name" value="Mycothiol_ligase_MshC"/>
</dbReference>
<evidence type="ECO:0000256" key="2">
    <source>
        <dbReference type="ARBA" id="ARBA00003679"/>
    </source>
</evidence>
<comment type="similarity">
    <text evidence="3">Belongs to the class-I aminoacyl-tRNA synthetase family. MshC subfamily.</text>
</comment>
<comment type="subunit">
    <text evidence="4">Monomer.</text>
</comment>
<evidence type="ECO:0000256" key="7">
    <source>
        <dbReference type="ARBA" id="ARBA00022598"/>
    </source>
</evidence>
<dbReference type="Gene3D" id="1.20.120.640">
    <property type="entry name" value="Anticodon-binding domain of a subclass of class I aminoacyl-tRNA synthetases"/>
    <property type="match status" value="1"/>
</dbReference>
<accession>A0A1H4AY83</accession>
<name>A0A1H4AY83_9ACTO</name>
<evidence type="ECO:0000256" key="12">
    <source>
        <dbReference type="ARBA" id="ARBA00033376"/>
    </source>
</evidence>
<dbReference type="PANTHER" id="PTHR10890:SF3">
    <property type="entry name" value="CYSTEINE--TRNA LIGASE, CYTOPLASMIC"/>
    <property type="match status" value="1"/>
</dbReference>
<dbReference type="PANTHER" id="PTHR10890">
    <property type="entry name" value="CYSTEINYL-TRNA SYNTHETASE"/>
    <property type="match status" value="1"/>
</dbReference>
<evidence type="ECO:0000256" key="13">
    <source>
        <dbReference type="ARBA" id="ARBA00048350"/>
    </source>
</evidence>
<feature type="domain" description="tRNA synthetases class I catalytic" evidence="15">
    <location>
        <begin position="31"/>
        <end position="330"/>
    </location>
</feature>
<evidence type="ECO:0000256" key="3">
    <source>
        <dbReference type="ARBA" id="ARBA00007723"/>
    </source>
</evidence>
<dbReference type="GO" id="GO:0046872">
    <property type="term" value="F:metal ion binding"/>
    <property type="evidence" value="ECO:0007669"/>
    <property type="project" value="UniProtKB-KW"/>
</dbReference>
<dbReference type="EC" id="6.3.1.13" evidence="5"/>
<evidence type="ECO:0000256" key="14">
    <source>
        <dbReference type="SAM" id="MobiDB-lite"/>
    </source>
</evidence>
<keyword evidence="17" id="KW-1185">Reference proteome</keyword>
<evidence type="ECO:0000256" key="5">
    <source>
        <dbReference type="ARBA" id="ARBA00012088"/>
    </source>
</evidence>
<reference evidence="17" key="1">
    <citation type="submission" date="2016-10" db="EMBL/GenBank/DDBJ databases">
        <authorList>
            <person name="Varghese N."/>
            <person name="Submissions S."/>
        </authorList>
    </citation>
    <scope>NUCLEOTIDE SEQUENCE [LARGE SCALE GENOMIC DNA]</scope>
    <source>
        <strain evidence="17">KPR-1</strain>
    </source>
</reference>
<sequence length="421" mass="45496">MDSWLSPKVPQLRHEAPGPVRLGPDGLTPDGDVRLYVCGITPYDATHLGHAATYLTFDSLVRTLRAGGYNVTYVQNVTDIDDPLLERAAKIGVDWRELATSQIDLFRSDMTNLRVLAPDHYVGAVESVDLVVSAVERMSDTYGLASGEGGADDVYAEVAADPRFGEVSGFSRVEMMEVFAERGGDPEREGKHDELDPLLWRGAREGEPSWNGKDLGEGRPGWHIECAAIGEHYLGGAPTIVGGGSDLVFPHHEMSAMHLRALGHEEPALYLHAGMIGYEGEKMSKSLGNLVLVSKLVDQGVDPRVVRLAMLDHHYADDHHWTDADLTRATERLQAYQDAIAARAPGAAMTALVVHDCMTDDLDTPGALWALDAWAAGDAPRMTEGDETEELADLVTTVDALLGICLIGGPFDTTCGCVESL</sequence>
<dbReference type="InterPro" id="IPR014729">
    <property type="entry name" value="Rossmann-like_a/b/a_fold"/>
</dbReference>
<dbReference type="InterPro" id="IPR032678">
    <property type="entry name" value="tRNA-synt_1_cat_dom"/>
</dbReference>
<dbReference type="Proteomes" id="UP000199288">
    <property type="component" value="Unassembled WGS sequence"/>
</dbReference>
<keyword evidence="9" id="KW-0547">Nucleotide-binding</keyword>
<comment type="catalytic activity">
    <reaction evidence="13">
        <text>1D-myo-inositol 2-amino-2-deoxy-alpha-D-glucopyranoside + L-cysteine + ATP = 1D-myo-inositol 2-(L-cysteinylamino)-2-deoxy-alpha-D-glucopyranoside + AMP + diphosphate + H(+)</text>
        <dbReference type="Rhea" id="RHEA:26176"/>
        <dbReference type="ChEBI" id="CHEBI:15378"/>
        <dbReference type="ChEBI" id="CHEBI:30616"/>
        <dbReference type="ChEBI" id="CHEBI:33019"/>
        <dbReference type="ChEBI" id="CHEBI:35235"/>
        <dbReference type="ChEBI" id="CHEBI:58886"/>
        <dbReference type="ChEBI" id="CHEBI:58887"/>
        <dbReference type="ChEBI" id="CHEBI:456215"/>
        <dbReference type="EC" id="6.3.1.13"/>
    </reaction>
</comment>
<dbReference type="AlphaFoldDB" id="A0A1H4AY83"/>
<gene>
    <name evidence="16" type="ORF">SAMN02910418_01544</name>
</gene>
<dbReference type="Gene3D" id="3.40.50.620">
    <property type="entry name" value="HUPs"/>
    <property type="match status" value="1"/>
</dbReference>
<dbReference type="SUPFAM" id="SSF52374">
    <property type="entry name" value="Nucleotidylyl transferase"/>
    <property type="match status" value="1"/>
</dbReference>
<evidence type="ECO:0000256" key="1">
    <source>
        <dbReference type="ARBA" id="ARBA00001947"/>
    </source>
</evidence>
<keyword evidence="11" id="KW-0067">ATP-binding</keyword>
<dbReference type="OrthoDB" id="9815130at2"/>
<evidence type="ECO:0000259" key="15">
    <source>
        <dbReference type="Pfam" id="PF01406"/>
    </source>
</evidence>
<keyword evidence="7" id="KW-0436">Ligase</keyword>
<dbReference type="GO" id="GO:0035446">
    <property type="term" value="F:cysteine-glucosaminylinositol ligase activity"/>
    <property type="evidence" value="ECO:0007669"/>
    <property type="project" value="UniProtKB-EC"/>
</dbReference>
<evidence type="ECO:0000256" key="6">
    <source>
        <dbReference type="ARBA" id="ARBA00020068"/>
    </source>
</evidence>
<organism evidence="16 17">
    <name type="scientific">Bowdeniella nasicola</name>
    <dbReference type="NCBI Taxonomy" id="208480"/>
    <lineage>
        <taxon>Bacteria</taxon>
        <taxon>Bacillati</taxon>
        <taxon>Actinomycetota</taxon>
        <taxon>Actinomycetes</taxon>
        <taxon>Actinomycetales</taxon>
        <taxon>Actinomycetaceae</taxon>
        <taxon>Bowdeniella</taxon>
    </lineage>
</organism>
<dbReference type="GO" id="GO:0005524">
    <property type="term" value="F:ATP binding"/>
    <property type="evidence" value="ECO:0007669"/>
    <property type="project" value="UniProtKB-KW"/>
</dbReference>